<accession>A0ABR3G9G8</accession>
<organism evidence="2 3">
    <name type="scientific">Discina gigas</name>
    <dbReference type="NCBI Taxonomy" id="1032678"/>
    <lineage>
        <taxon>Eukaryota</taxon>
        <taxon>Fungi</taxon>
        <taxon>Dikarya</taxon>
        <taxon>Ascomycota</taxon>
        <taxon>Pezizomycotina</taxon>
        <taxon>Pezizomycetes</taxon>
        <taxon>Pezizales</taxon>
        <taxon>Discinaceae</taxon>
        <taxon>Discina</taxon>
    </lineage>
</organism>
<dbReference type="EMBL" id="JBBBZM010000162">
    <property type="protein sequence ID" value="KAL0632582.1"/>
    <property type="molecule type" value="Genomic_DNA"/>
</dbReference>
<reference evidence="2 3" key="1">
    <citation type="submission" date="2024-02" db="EMBL/GenBank/DDBJ databases">
        <title>Discinaceae phylogenomics.</title>
        <authorList>
            <person name="Dirks A.C."/>
            <person name="James T.Y."/>
        </authorList>
    </citation>
    <scope>NUCLEOTIDE SEQUENCE [LARGE SCALE GENOMIC DNA]</scope>
    <source>
        <strain evidence="2 3">ACD0624</strain>
    </source>
</reference>
<keyword evidence="3" id="KW-1185">Reference proteome</keyword>
<feature type="compositionally biased region" description="Basic and acidic residues" evidence="1">
    <location>
        <begin position="7"/>
        <end position="17"/>
    </location>
</feature>
<gene>
    <name evidence="2" type="ORF">Q9L58_008559</name>
</gene>
<feature type="region of interest" description="Disordered" evidence="1">
    <location>
        <begin position="1"/>
        <end position="39"/>
    </location>
</feature>
<name>A0ABR3G9G8_9PEZI</name>
<proteinExistence type="predicted"/>
<feature type="non-terminal residue" evidence="2">
    <location>
        <position position="373"/>
    </location>
</feature>
<dbReference type="Proteomes" id="UP001447188">
    <property type="component" value="Unassembled WGS sequence"/>
</dbReference>
<sequence>MPKRKLRSDSVREKEGCTRVLRPRLTGNAPLESENQKEEISIIRKTNPANTSSSNVSKEPTRNLYTNIPEILLSSAQQSTISSILTVISKSLSGLRLRKGSVTPRQIPPEHQTYASAISRSSLLADRLLAFRTSGPSFNAIKNTLLPPKAVTPPSEVNSLFLTRWISMRLFAFGHPDLISALGTVKRPQDVLDAREAYKKTSGLGVNSLPAYGNVRFDPKRVPGYVDRLFMDGPRLFAAIAEAKGRMGGVVLFNDMMELIEEAEIPYHSSGTLFQWLLACDFAELQAFVAPPTARDLACRIECCVKRKKGGSGAWNGLVRDVEESDWPELTVDNLTDYLEGIYRGVKERLGTQEVLFGERGFWYSDLEHCLCK</sequence>
<protein>
    <submittedName>
        <fullName evidence="2">Uncharacterized protein</fullName>
    </submittedName>
</protein>
<comment type="caution">
    <text evidence="2">The sequence shown here is derived from an EMBL/GenBank/DDBJ whole genome shotgun (WGS) entry which is preliminary data.</text>
</comment>
<evidence type="ECO:0000313" key="3">
    <source>
        <dbReference type="Proteomes" id="UP001447188"/>
    </source>
</evidence>
<evidence type="ECO:0000313" key="2">
    <source>
        <dbReference type="EMBL" id="KAL0632582.1"/>
    </source>
</evidence>
<evidence type="ECO:0000256" key="1">
    <source>
        <dbReference type="SAM" id="MobiDB-lite"/>
    </source>
</evidence>